<evidence type="ECO:0000256" key="12">
    <source>
        <dbReference type="ARBA" id="ARBA00023136"/>
    </source>
</evidence>
<evidence type="ECO:0000256" key="7">
    <source>
        <dbReference type="ARBA" id="ARBA00022723"/>
    </source>
</evidence>
<keyword evidence="8" id="KW-1133">Transmembrane helix</keyword>
<dbReference type="Pfam" id="PF00067">
    <property type="entry name" value="p450"/>
    <property type="match status" value="1"/>
</dbReference>
<evidence type="ECO:0000313" key="15">
    <source>
        <dbReference type="Proteomes" id="UP001194468"/>
    </source>
</evidence>
<dbReference type="PANTHER" id="PTHR24305:SF166">
    <property type="entry name" value="CYTOCHROME P450 12A4, MITOCHONDRIAL-RELATED"/>
    <property type="match status" value="1"/>
</dbReference>
<keyword evidence="9" id="KW-0560">Oxidoreductase</keyword>
<dbReference type="PRINTS" id="PR00463">
    <property type="entry name" value="EP450I"/>
</dbReference>
<dbReference type="PANTHER" id="PTHR24305">
    <property type="entry name" value="CYTOCHROME P450"/>
    <property type="match status" value="1"/>
</dbReference>
<comment type="subcellular location">
    <subcellularLocation>
        <location evidence="2">Membrane</location>
    </subcellularLocation>
</comment>
<evidence type="ECO:0000256" key="1">
    <source>
        <dbReference type="ARBA" id="ARBA00001971"/>
    </source>
</evidence>
<dbReference type="InterPro" id="IPR050121">
    <property type="entry name" value="Cytochrome_P450_monoxygenase"/>
</dbReference>
<dbReference type="GO" id="GO:0005506">
    <property type="term" value="F:iron ion binding"/>
    <property type="evidence" value="ECO:0007669"/>
    <property type="project" value="InterPro"/>
</dbReference>
<dbReference type="GO" id="GO:0020037">
    <property type="term" value="F:heme binding"/>
    <property type="evidence" value="ECO:0007669"/>
    <property type="project" value="InterPro"/>
</dbReference>
<evidence type="ECO:0000256" key="4">
    <source>
        <dbReference type="ARBA" id="ARBA00010617"/>
    </source>
</evidence>
<dbReference type="PRINTS" id="PR00385">
    <property type="entry name" value="P450"/>
</dbReference>
<comment type="pathway">
    <text evidence="3">Secondary metabolite biosynthesis; terpenoid biosynthesis.</text>
</comment>
<keyword evidence="15" id="KW-1185">Reference proteome</keyword>
<comment type="similarity">
    <text evidence="4">Belongs to the cytochrome P450 family.</text>
</comment>
<comment type="caution">
    <text evidence="14">The sequence shown here is derived from an EMBL/GenBank/DDBJ whole genome shotgun (WGS) entry which is preliminary data.</text>
</comment>
<dbReference type="Proteomes" id="UP001194468">
    <property type="component" value="Unassembled WGS sequence"/>
</dbReference>
<dbReference type="Gene3D" id="1.10.630.10">
    <property type="entry name" value="Cytochrome P450"/>
    <property type="match status" value="1"/>
</dbReference>
<dbReference type="InterPro" id="IPR036396">
    <property type="entry name" value="Cyt_P450_sf"/>
</dbReference>
<evidence type="ECO:0000256" key="6">
    <source>
        <dbReference type="ARBA" id="ARBA00022692"/>
    </source>
</evidence>
<accession>A0AAD4GAM8</accession>
<keyword evidence="12" id="KW-0472">Membrane</keyword>
<gene>
    <name evidence="14" type="ORF">L210DRAFT_3553661</name>
</gene>
<evidence type="ECO:0000256" key="2">
    <source>
        <dbReference type="ARBA" id="ARBA00004370"/>
    </source>
</evidence>
<evidence type="ECO:0000256" key="5">
    <source>
        <dbReference type="ARBA" id="ARBA00022617"/>
    </source>
</evidence>
<keyword evidence="7 13" id="KW-0479">Metal-binding</keyword>
<evidence type="ECO:0000256" key="8">
    <source>
        <dbReference type="ARBA" id="ARBA00022989"/>
    </source>
</evidence>
<keyword evidence="5 13" id="KW-0349">Heme</keyword>
<proteinExistence type="inferred from homology"/>
<protein>
    <submittedName>
        <fullName evidence="14">Cytochrome P450</fullName>
    </submittedName>
</protein>
<dbReference type="EMBL" id="WHUW01000029">
    <property type="protein sequence ID" value="KAF8434332.1"/>
    <property type="molecule type" value="Genomic_DNA"/>
</dbReference>
<dbReference type="CDD" id="cd11069">
    <property type="entry name" value="CYP_FUM15-like"/>
    <property type="match status" value="1"/>
</dbReference>
<evidence type="ECO:0000256" key="10">
    <source>
        <dbReference type="ARBA" id="ARBA00023004"/>
    </source>
</evidence>
<keyword evidence="6" id="KW-0812">Transmembrane</keyword>
<evidence type="ECO:0000313" key="14">
    <source>
        <dbReference type="EMBL" id="KAF8434332.1"/>
    </source>
</evidence>
<name>A0AAD4GAM8_BOLED</name>
<dbReference type="GO" id="GO:0016020">
    <property type="term" value="C:membrane"/>
    <property type="evidence" value="ECO:0007669"/>
    <property type="project" value="UniProtKB-SubCell"/>
</dbReference>
<dbReference type="InterPro" id="IPR002401">
    <property type="entry name" value="Cyt_P450_E_grp-I"/>
</dbReference>
<reference evidence="14" key="1">
    <citation type="submission" date="2019-10" db="EMBL/GenBank/DDBJ databases">
        <authorList>
            <consortium name="DOE Joint Genome Institute"/>
            <person name="Kuo A."/>
            <person name="Miyauchi S."/>
            <person name="Kiss E."/>
            <person name="Drula E."/>
            <person name="Kohler A."/>
            <person name="Sanchez-Garcia M."/>
            <person name="Andreopoulos B."/>
            <person name="Barry K.W."/>
            <person name="Bonito G."/>
            <person name="Buee M."/>
            <person name="Carver A."/>
            <person name="Chen C."/>
            <person name="Cichocki N."/>
            <person name="Clum A."/>
            <person name="Culley D."/>
            <person name="Crous P.W."/>
            <person name="Fauchery L."/>
            <person name="Girlanda M."/>
            <person name="Hayes R."/>
            <person name="Keri Z."/>
            <person name="LaButti K."/>
            <person name="Lipzen A."/>
            <person name="Lombard V."/>
            <person name="Magnuson J."/>
            <person name="Maillard F."/>
            <person name="Morin E."/>
            <person name="Murat C."/>
            <person name="Nolan M."/>
            <person name="Ohm R."/>
            <person name="Pangilinan J."/>
            <person name="Pereira M."/>
            <person name="Perotto S."/>
            <person name="Peter M."/>
            <person name="Riley R."/>
            <person name="Sitrit Y."/>
            <person name="Stielow B."/>
            <person name="Szollosi G."/>
            <person name="Zifcakova L."/>
            <person name="Stursova M."/>
            <person name="Spatafora J.W."/>
            <person name="Tedersoo L."/>
            <person name="Vaario L.-M."/>
            <person name="Yamada A."/>
            <person name="Yan M."/>
            <person name="Wang P."/>
            <person name="Xu J."/>
            <person name="Bruns T."/>
            <person name="Baldrian P."/>
            <person name="Vilgalys R."/>
            <person name="Henrissat B."/>
            <person name="Grigoriev I.V."/>
            <person name="Hibbett D."/>
            <person name="Nagy L.G."/>
            <person name="Martin F.M."/>
        </authorList>
    </citation>
    <scope>NUCLEOTIDE SEQUENCE</scope>
    <source>
        <strain evidence="14">BED1</strain>
    </source>
</reference>
<evidence type="ECO:0000256" key="9">
    <source>
        <dbReference type="ARBA" id="ARBA00023002"/>
    </source>
</evidence>
<dbReference type="InterPro" id="IPR001128">
    <property type="entry name" value="Cyt_P450"/>
</dbReference>
<feature type="binding site" description="axial binding residue" evidence="13">
    <location>
        <position position="479"/>
    </location>
    <ligand>
        <name>heme</name>
        <dbReference type="ChEBI" id="CHEBI:30413"/>
    </ligand>
    <ligandPart>
        <name>Fe</name>
        <dbReference type="ChEBI" id="CHEBI:18248"/>
    </ligandPart>
</feature>
<evidence type="ECO:0000256" key="13">
    <source>
        <dbReference type="PIRSR" id="PIRSR602401-1"/>
    </source>
</evidence>
<dbReference type="GO" id="GO:0004497">
    <property type="term" value="F:monooxygenase activity"/>
    <property type="evidence" value="ECO:0007669"/>
    <property type="project" value="UniProtKB-KW"/>
</dbReference>
<dbReference type="SUPFAM" id="SSF48264">
    <property type="entry name" value="Cytochrome P450"/>
    <property type="match status" value="1"/>
</dbReference>
<dbReference type="GO" id="GO:0016705">
    <property type="term" value="F:oxidoreductase activity, acting on paired donors, with incorporation or reduction of molecular oxygen"/>
    <property type="evidence" value="ECO:0007669"/>
    <property type="project" value="InterPro"/>
</dbReference>
<keyword evidence="11" id="KW-0503">Monooxygenase</keyword>
<evidence type="ECO:0000256" key="3">
    <source>
        <dbReference type="ARBA" id="ARBA00004721"/>
    </source>
</evidence>
<reference evidence="14" key="2">
    <citation type="journal article" date="2020" name="Nat. Commun.">
        <title>Large-scale genome sequencing of mycorrhizal fungi provides insights into the early evolution of symbiotic traits.</title>
        <authorList>
            <person name="Miyauchi S."/>
            <person name="Kiss E."/>
            <person name="Kuo A."/>
            <person name="Drula E."/>
            <person name="Kohler A."/>
            <person name="Sanchez-Garcia M."/>
            <person name="Morin E."/>
            <person name="Andreopoulos B."/>
            <person name="Barry K.W."/>
            <person name="Bonito G."/>
            <person name="Buee M."/>
            <person name="Carver A."/>
            <person name="Chen C."/>
            <person name="Cichocki N."/>
            <person name="Clum A."/>
            <person name="Culley D."/>
            <person name="Crous P.W."/>
            <person name="Fauchery L."/>
            <person name="Girlanda M."/>
            <person name="Hayes R.D."/>
            <person name="Keri Z."/>
            <person name="LaButti K."/>
            <person name="Lipzen A."/>
            <person name="Lombard V."/>
            <person name="Magnuson J."/>
            <person name="Maillard F."/>
            <person name="Murat C."/>
            <person name="Nolan M."/>
            <person name="Ohm R.A."/>
            <person name="Pangilinan J."/>
            <person name="Pereira M.F."/>
            <person name="Perotto S."/>
            <person name="Peter M."/>
            <person name="Pfister S."/>
            <person name="Riley R."/>
            <person name="Sitrit Y."/>
            <person name="Stielow J.B."/>
            <person name="Szollosi G."/>
            <person name="Zifcakova L."/>
            <person name="Stursova M."/>
            <person name="Spatafora J.W."/>
            <person name="Tedersoo L."/>
            <person name="Vaario L.M."/>
            <person name="Yamada A."/>
            <person name="Yan M."/>
            <person name="Wang P."/>
            <person name="Xu J."/>
            <person name="Bruns T."/>
            <person name="Baldrian P."/>
            <person name="Vilgalys R."/>
            <person name="Dunand C."/>
            <person name="Henrissat B."/>
            <person name="Grigoriev I.V."/>
            <person name="Hibbett D."/>
            <person name="Nagy L.G."/>
            <person name="Martin F.M."/>
        </authorList>
    </citation>
    <scope>NUCLEOTIDE SEQUENCE</scope>
    <source>
        <strain evidence="14">BED1</strain>
    </source>
</reference>
<sequence length="546" mass="61141">MIYSSAGAGIGALILIFALFRRFTRPSLSVIRGPQSPSFIFGNLLELFQRPVGEADFAWQSQYGNIVRFKSVLGEDRLLVTDPEALRRMLNTSTQTYSKLPNYRIVSRMLHGTGLLWADGEDHRRQRSIMLPGFGMNECKEFLPIFKDCAEAISMKWLETIGSSDSRGLVIDVLAWASRGTLDAMGHAAFDVQFGAIEDDLHPLAKKYKNYLGDIFGLPSSKQIFLQAASKYIPACILQWLLENGSNTRLVRARDVRTTVTSIAKELVREKADTLLQGRGNTDIFTLLVKANMDANAKKKLSDEELVAQMRTLLISGYETTSTAVVFILLELARHPKVQSKLRDEIRKTEATIRARGDPQLTVADLEAMTYLNAVVKEGLRLHPPAPHSLRIARQDDILPLSKPILTESGDMINKVFVPKGTEIVISIAAYNRDKSLWGENAHEFNPDRWLDGEMDDKNFFGIGAYSNLMTFFSGTRACLGWRFALMEIQVFLFTLVGKFEFAVTDKSERIVRQSVIAMVPMVDGELDRGVQLPLFISLASQDGEM</sequence>
<dbReference type="AlphaFoldDB" id="A0AAD4GAM8"/>
<organism evidence="14 15">
    <name type="scientific">Boletus edulis BED1</name>
    <dbReference type="NCBI Taxonomy" id="1328754"/>
    <lineage>
        <taxon>Eukaryota</taxon>
        <taxon>Fungi</taxon>
        <taxon>Dikarya</taxon>
        <taxon>Basidiomycota</taxon>
        <taxon>Agaricomycotina</taxon>
        <taxon>Agaricomycetes</taxon>
        <taxon>Agaricomycetidae</taxon>
        <taxon>Boletales</taxon>
        <taxon>Boletineae</taxon>
        <taxon>Boletaceae</taxon>
        <taxon>Boletoideae</taxon>
        <taxon>Boletus</taxon>
    </lineage>
</organism>
<comment type="cofactor">
    <cofactor evidence="1 13">
        <name>heme</name>
        <dbReference type="ChEBI" id="CHEBI:30413"/>
    </cofactor>
</comment>
<evidence type="ECO:0000256" key="11">
    <source>
        <dbReference type="ARBA" id="ARBA00023033"/>
    </source>
</evidence>
<keyword evidence="10 13" id="KW-0408">Iron</keyword>